<accession>A0AC34F6W8</accession>
<organism evidence="1 2">
    <name type="scientific">Panagrolaimus sp. ES5</name>
    <dbReference type="NCBI Taxonomy" id="591445"/>
    <lineage>
        <taxon>Eukaryota</taxon>
        <taxon>Metazoa</taxon>
        <taxon>Ecdysozoa</taxon>
        <taxon>Nematoda</taxon>
        <taxon>Chromadorea</taxon>
        <taxon>Rhabditida</taxon>
        <taxon>Tylenchina</taxon>
        <taxon>Panagrolaimomorpha</taxon>
        <taxon>Panagrolaimoidea</taxon>
        <taxon>Panagrolaimidae</taxon>
        <taxon>Panagrolaimus</taxon>
    </lineage>
</organism>
<name>A0AC34F6W8_9BILA</name>
<dbReference type="Proteomes" id="UP000887579">
    <property type="component" value="Unplaced"/>
</dbReference>
<sequence length="301" mass="33644">MKIYFSALFCCCFLIPYISAASIRSASAYNDTLTRYWFWPLSAAANNPTPEKCVANILDSSQFQRRYSIPCDMNKGDDCVGFTAVSHSDKAIIISFRGSTLPEVVQEVAEALEDAPISPFVGGGNVLKYFLDGFNLIWSGGMKDDFFTLKNANPGYDLWVTGHSLGAAMASLTATTIAHLKLYPVDKIKLVTFGQPRVGDKNYAAVVNSLLPYSYRVIHNHDMFAHVPPQWLKGYQHHKSEIWYPNDMKVGDSWIECDVDEGPGCSDGQTDLNIPEHLIYFQHLTESAAFDNCKGWNPYKH</sequence>
<evidence type="ECO:0000313" key="1">
    <source>
        <dbReference type="Proteomes" id="UP000887579"/>
    </source>
</evidence>
<protein>
    <submittedName>
        <fullName evidence="2">Fungal lipase-like domain-containing protein</fullName>
    </submittedName>
</protein>
<reference evidence="2" key="1">
    <citation type="submission" date="2022-11" db="UniProtKB">
        <authorList>
            <consortium name="WormBaseParasite"/>
        </authorList>
    </citation>
    <scope>IDENTIFICATION</scope>
</reference>
<proteinExistence type="predicted"/>
<evidence type="ECO:0000313" key="2">
    <source>
        <dbReference type="WBParaSite" id="ES5_v2.g12707.t1"/>
    </source>
</evidence>
<dbReference type="WBParaSite" id="ES5_v2.g12707.t1">
    <property type="protein sequence ID" value="ES5_v2.g12707.t1"/>
    <property type="gene ID" value="ES5_v2.g12707"/>
</dbReference>